<dbReference type="PANTHER" id="PTHR30451">
    <property type="entry name" value="OUTER MEMBRANE USHER PROTEIN"/>
    <property type="match status" value="1"/>
</dbReference>
<dbReference type="Pfam" id="PF00577">
    <property type="entry name" value="Usher"/>
    <property type="match status" value="1"/>
</dbReference>
<sequence length="105" mass="11947">INALTINYDFSGSHTLRSDYGSQETDTSYLNLRNGLNIGPWRLRNYSTLNTSDGRAEYNSISTWIQRDIAALRSQIMIGDTWTASDIFDSTQIRGARLYTDNDML</sequence>
<evidence type="ECO:0000313" key="2">
    <source>
        <dbReference type="Proteomes" id="UP000523197"/>
    </source>
</evidence>
<dbReference type="InterPro" id="IPR000015">
    <property type="entry name" value="Fimb_usher"/>
</dbReference>
<comment type="caution">
    <text evidence="1">The sequence shown here is derived from an EMBL/GenBank/DDBJ whole genome shotgun (WGS) entry which is preliminary data.</text>
</comment>
<dbReference type="PANTHER" id="PTHR30451:SF21">
    <property type="entry name" value="FIMBRIAL USHER DOMAIN-CONTAINING PROTEIN YDET-RELATED"/>
    <property type="match status" value="1"/>
</dbReference>
<evidence type="ECO:0000313" key="1">
    <source>
        <dbReference type="EMBL" id="MBA1889957.1"/>
    </source>
</evidence>
<feature type="non-terminal residue" evidence="1">
    <location>
        <position position="1"/>
    </location>
</feature>
<dbReference type="GO" id="GO:0009297">
    <property type="term" value="P:pilus assembly"/>
    <property type="evidence" value="ECO:0007669"/>
    <property type="project" value="InterPro"/>
</dbReference>
<organism evidence="1 2">
    <name type="scientific">Escherichia coli</name>
    <dbReference type="NCBI Taxonomy" id="562"/>
    <lineage>
        <taxon>Bacteria</taxon>
        <taxon>Pseudomonadati</taxon>
        <taxon>Pseudomonadota</taxon>
        <taxon>Gammaproteobacteria</taxon>
        <taxon>Enterobacterales</taxon>
        <taxon>Enterobacteriaceae</taxon>
        <taxon>Escherichia</taxon>
    </lineage>
</organism>
<protein>
    <submittedName>
        <fullName evidence="1">Fimbria/pilus outer membrane usher protein</fullName>
    </submittedName>
</protein>
<name>A0A8T3LJE1_ECOLX</name>
<gene>
    <name evidence="1" type="ORF">HLX92_27985</name>
</gene>
<dbReference type="AlphaFoldDB" id="A0A8T3LJE1"/>
<accession>A0A8T3LJE1</accession>
<dbReference type="Proteomes" id="UP000523197">
    <property type="component" value="Unassembled WGS sequence"/>
</dbReference>
<reference evidence="1 2" key="1">
    <citation type="submission" date="2020-05" db="EMBL/GenBank/DDBJ databases">
        <title>Epidemiological investigations into extended-spectrum beta-lactam resistant Escherichia coli ST457 carried by Australian Silver gulls identified clonal lineages that cause ExPEC disease.</title>
        <authorList>
            <person name="Nesporova K."/>
            <person name="Wyrsch E.R."/>
            <person name="Valcek A."/>
            <person name="Bitar I."/>
            <person name="Chaw K."/>
            <person name="Harris P."/>
            <person name="Hrabak J."/>
            <person name="Djordjevic S.P."/>
            <person name="Dolejska M."/>
        </authorList>
    </citation>
    <scope>NUCLEOTIDE SEQUENCE [LARGE SCALE GENOMIC DNA]</scope>
    <source>
        <strain evidence="1 2">CE1966</strain>
    </source>
</reference>
<dbReference type="RefSeq" id="WP_181204381.1">
    <property type="nucleotide sequence ID" value="NZ_JABFNF010000610.1"/>
</dbReference>
<feature type="non-terminal residue" evidence="1">
    <location>
        <position position="105"/>
    </location>
</feature>
<dbReference type="EMBL" id="JABFNF010000610">
    <property type="protein sequence ID" value="MBA1889957.1"/>
    <property type="molecule type" value="Genomic_DNA"/>
</dbReference>
<dbReference type="GO" id="GO:0009279">
    <property type="term" value="C:cell outer membrane"/>
    <property type="evidence" value="ECO:0007669"/>
    <property type="project" value="TreeGrafter"/>
</dbReference>
<dbReference type="GO" id="GO:0015473">
    <property type="term" value="F:fimbrial usher porin activity"/>
    <property type="evidence" value="ECO:0007669"/>
    <property type="project" value="InterPro"/>
</dbReference>
<proteinExistence type="predicted"/>